<organism evidence="1 2">
    <name type="scientific">Argiope bruennichi</name>
    <name type="common">Wasp spider</name>
    <name type="synonym">Aranea bruennichi</name>
    <dbReference type="NCBI Taxonomy" id="94029"/>
    <lineage>
        <taxon>Eukaryota</taxon>
        <taxon>Metazoa</taxon>
        <taxon>Ecdysozoa</taxon>
        <taxon>Arthropoda</taxon>
        <taxon>Chelicerata</taxon>
        <taxon>Arachnida</taxon>
        <taxon>Araneae</taxon>
        <taxon>Araneomorphae</taxon>
        <taxon>Entelegynae</taxon>
        <taxon>Araneoidea</taxon>
        <taxon>Araneidae</taxon>
        <taxon>Argiope</taxon>
    </lineage>
</organism>
<dbReference type="EMBL" id="JABXBU010000011">
    <property type="protein sequence ID" value="KAF8789978.1"/>
    <property type="molecule type" value="Genomic_DNA"/>
</dbReference>
<name>A0A8T0FID6_ARGBR</name>
<evidence type="ECO:0000313" key="2">
    <source>
        <dbReference type="Proteomes" id="UP000807504"/>
    </source>
</evidence>
<sequence length="81" mass="8885">MVPPGNETAIAAEDIAEFLASTKNESGSSESSILLSRPELSAGFPQSSRPNLGQFIRNRPFFIVLSEQQGDEDRTLGDRRF</sequence>
<protein>
    <submittedName>
        <fullName evidence="1">Uncharacterized protein</fullName>
    </submittedName>
</protein>
<keyword evidence="2" id="KW-1185">Reference proteome</keyword>
<evidence type="ECO:0000313" key="1">
    <source>
        <dbReference type="EMBL" id="KAF8789978.1"/>
    </source>
</evidence>
<gene>
    <name evidence="1" type="ORF">HNY73_005069</name>
</gene>
<comment type="caution">
    <text evidence="1">The sequence shown here is derived from an EMBL/GenBank/DDBJ whole genome shotgun (WGS) entry which is preliminary data.</text>
</comment>
<accession>A0A8T0FID6</accession>
<dbReference type="Proteomes" id="UP000807504">
    <property type="component" value="Unassembled WGS sequence"/>
</dbReference>
<reference evidence="1" key="1">
    <citation type="journal article" date="2020" name="bioRxiv">
        <title>Chromosome-level reference genome of the European wasp spider Argiope bruennichi: a resource for studies on range expansion and evolutionary adaptation.</title>
        <authorList>
            <person name="Sheffer M.M."/>
            <person name="Hoppe A."/>
            <person name="Krehenwinkel H."/>
            <person name="Uhl G."/>
            <person name="Kuss A.W."/>
            <person name="Jensen L."/>
            <person name="Jensen C."/>
            <person name="Gillespie R.G."/>
            <person name="Hoff K.J."/>
            <person name="Prost S."/>
        </authorList>
    </citation>
    <scope>NUCLEOTIDE SEQUENCE</scope>
</reference>
<reference evidence="1" key="2">
    <citation type="submission" date="2020-06" db="EMBL/GenBank/DDBJ databases">
        <authorList>
            <person name="Sheffer M."/>
        </authorList>
    </citation>
    <scope>NUCLEOTIDE SEQUENCE</scope>
</reference>
<dbReference type="AlphaFoldDB" id="A0A8T0FID6"/>
<proteinExistence type="predicted"/>